<dbReference type="Proteomes" id="UP000573327">
    <property type="component" value="Unassembled WGS sequence"/>
</dbReference>
<evidence type="ECO:0000313" key="2">
    <source>
        <dbReference type="EMBL" id="MBB4948840.1"/>
    </source>
</evidence>
<dbReference type="RefSeq" id="WP_184918752.1">
    <property type="nucleotide sequence ID" value="NZ_JACHJR010000001.1"/>
</dbReference>
<keyword evidence="1" id="KW-1133">Transmembrane helix</keyword>
<feature type="transmembrane region" description="Helical" evidence="1">
    <location>
        <begin position="66"/>
        <end position="93"/>
    </location>
</feature>
<proteinExistence type="predicted"/>
<dbReference type="AlphaFoldDB" id="A0A7W7WJE1"/>
<keyword evidence="1" id="KW-0812">Transmembrane</keyword>
<organism evidence="2 3">
    <name type="scientific">Kitasatospora gansuensis</name>
    <dbReference type="NCBI Taxonomy" id="258050"/>
    <lineage>
        <taxon>Bacteria</taxon>
        <taxon>Bacillati</taxon>
        <taxon>Actinomycetota</taxon>
        <taxon>Actinomycetes</taxon>
        <taxon>Kitasatosporales</taxon>
        <taxon>Streptomycetaceae</taxon>
        <taxon>Kitasatospora</taxon>
    </lineage>
</organism>
<dbReference type="EMBL" id="JACHJR010000001">
    <property type="protein sequence ID" value="MBB4948840.1"/>
    <property type="molecule type" value="Genomic_DNA"/>
</dbReference>
<reference evidence="2 3" key="1">
    <citation type="submission" date="2020-08" db="EMBL/GenBank/DDBJ databases">
        <title>Sequencing the genomes of 1000 actinobacteria strains.</title>
        <authorList>
            <person name="Klenk H.-P."/>
        </authorList>
    </citation>
    <scope>NUCLEOTIDE SEQUENCE [LARGE SCALE GENOMIC DNA]</scope>
    <source>
        <strain evidence="2 3">DSM 44786</strain>
    </source>
</reference>
<comment type="caution">
    <text evidence="2">The sequence shown here is derived from an EMBL/GenBank/DDBJ whole genome shotgun (WGS) entry which is preliminary data.</text>
</comment>
<protein>
    <submittedName>
        <fullName evidence="2">Uncharacterized protein</fullName>
    </submittedName>
</protein>
<sequence length="95" mass="9615">MSKLSRSAEPKLPRKNPLEGLETWQKALSILPIALLVVGGAIGGALGAGAFFINTKIARKPLATPAKALAMVGVIAGAGLAYLIVVTLLAIAIGV</sequence>
<feature type="transmembrane region" description="Helical" evidence="1">
    <location>
        <begin position="30"/>
        <end position="54"/>
    </location>
</feature>
<keyword evidence="3" id="KW-1185">Reference proteome</keyword>
<accession>A0A7W7WJE1</accession>
<gene>
    <name evidence="2" type="ORF">F4556_004375</name>
</gene>
<evidence type="ECO:0000313" key="3">
    <source>
        <dbReference type="Proteomes" id="UP000573327"/>
    </source>
</evidence>
<keyword evidence="1" id="KW-0472">Membrane</keyword>
<evidence type="ECO:0000256" key="1">
    <source>
        <dbReference type="SAM" id="Phobius"/>
    </source>
</evidence>
<name>A0A7W7WJE1_9ACTN</name>